<dbReference type="Pfam" id="PF04146">
    <property type="entry name" value="YTH"/>
    <property type="match status" value="1"/>
</dbReference>
<dbReference type="Gene3D" id="3.10.590.10">
    <property type="entry name" value="ph1033 like domains"/>
    <property type="match status" value="1"/>
</dbReference>
<feature type="region of interest" description="Disordered" evidence="2">
    <location>
        <begin position="169"/>
        <end position="230"/>
    </location>
</feature>
<proteinExistence type="inferred from homology"/>
<sequence length="686" mass="75208">MSALEAADLMQNLSLDSETKTAKAQEYADKAATAAKPFNWSTTSFTFLILSRKKAVMRMVSYKVFFVGVCLPDIEVGYGAGVQGNGYNGFSRYVMGLRWLMSGLYGDNSSVMYHQGYSYPQYGVYPSPGDSQLQGLQQYQYPSHYYQPYAPHHTSTLQGVGSTSIAGDQASLSTETNTGNPSAVVSASSVGGNNGSKPMRPSYQYSYLDPNGSQRRGGSSTMIPSPGYQDPIYSFDGTHSPIPLLDSSVFPGGQSKHAANAAFTSPISHNNNFSSGRNQNHHTNLHHTRPTAGLGEPFDYMSQMYPSNAMYGHYGNTFRAASDFGSYGYGSWMNGRGWYAVDNKNKSRGRGSGAYGFGKDSVDGLNELNKGPRAKGFKNQEGFDSITQAVNGQNVTSSESSTGSVPQKEKYNGEDFPESYSDAKFFVIKSYSEDDVHKSVKYSMWTSTPNGNKKLDAAYREAKEKTGDCPVFLLFSVNASGQFVGLAEMVGPVDFDKTVEYWQQDKWTGCFPLKWHIVKDVPNSSLRHIILENNENKPVTNSRDTQEVNFDQGIQIIKIFKSHSSKRCILDDFEFYESREKIMQQKKSKQHQLQKQARNVLDRKPSDVVIDDKDVTTGKDGAQKSLDEALINRLVDASGAAEETNGDLKKLDEDRLAAMVEDTGKGGTSVVLSGKKGASNGVASAC</sequence>
<dbReference type="EMBL" id="JAFEMO010000004">
    <property type="protein sequence ID" value="KAH7571714.1"/>
    <property type="molecule type" value="Genomic_DNA"/>
</dbReference>
<keyword evidence="1" id="KW-0694">RNA-binding</keyword>
<keyword evidence="5" id="KW-1185">Reference proteome</keyword>
<comment type="caution">
    <text evidence="4">The sequence shown here is derived from an EMBL/GenBank/DDBJ whole genome shotgun (WGS) entry which is preliminary data.</text>
</comment>
<dbReference type="Proteomes" id="UP000827721">
    <property type="component" value="Unassembled WGS sequence"/>
</dbReference>
<accession>A0ABQ8I500</accession>
<evidence type="ECO:0000313" key="5">
    <source>
        <dbReference type="Proteomes" id="UP000827721"/>
    </source>
</evidence>
<feature type="compositionally biased region" description="Polar residues" evidence="2">
    <location>
        <begin position="211"/>
        <end position="223"/>
    </location>
</feature>
<evidence type="ECO:0000259" key="3">
    <source>
        <dbReference type="PROSITE" id="PS50882"/>
    </source>
</evidence>
<feature type="compositionally biased region" description="Polar residues" evidence="2">
    <location>
        <begin position="391"/>
        <end position="405"/>
    </location>
</feature>
<evidence type="ECO:0000313" key="4">
    <source>
        <dbReference type="EMBL" id="KAH7571714.1"/>
    </source>
</evidence>
<dbReference type="PANTHER" id="PTHR12357:SF82">
    <property type="entry name" value="YTH DOMAIN-CONTAINING FAMILY PROTEIN"/>
    <property type="match status" value="1"/>
</dbReference>
<feature type="compositionally biased region" description="Polar residues" evidence="2">
    <location>
        <begin position="169"/>
        <end position="181"/>
    </location>
</feature>
<protein>
    <recommendedName>
        <fullName evidence="1">YTH domain-containing family protein</fullName>
    </recommendedName>
</protein>
<dbReference type="InterPro" id="IPR007275">
    <property type="entry name" value="YTH_domain"/>
</dbReference>
<dbReference type="InterPro" id="IPR045168">
    <property type="entry name" value="YTH_prot"/>
</dbReference>
<dbReference type="CDD" id="cd21134">
    <property type="entry name" value="YTH"/>
    <property type="match status" value="1"/>
</dbReference>
<comment type="function">
    <text evidence="1">Specifically recognizes and binds N6-methyladenosine (m6A)-containing RNAs, and regulates mRNA stability. M6A is a modification present at internal sites of mRNAs and some non-coding RNAs and plays a role in mRNA stability and processing.</text>
</comment>
<feature type="domain" description="YTH" evidence="3">
    <location>
        <begin position="423"/>
        <end position="560"/>
    </location>
</feature>
<feature type="compositionally biased region" description="Low complexity" evidence="2">
    <location>
        <begin position="182"/>
        <end position="191"/>
    </location>
</feature>
<reference evidence="4 5" key="1">
    <citation type="submission" date="2021-02" db="EMBL/GenBank/DDBJ databases">
        <title>Plant Genome Project.</title>
        <authorList>
            <person name="Zhang R.-G."/>
        </authorList>
    </citation>
    <scope>NUCLEOTIDE SEQUENCE [LARGE SCALE GENOMIC DNA]</scope>
    <source>
        <tissue evidence="4">Leaves</tissue>
    </source>
</reference>
<comment type="similarity">
    <text evidence="1">Belongs to the YTHDF family.</text>
</comment>
<evidence type="ECO:0000256" key="1">
    <source>
        <dbReference type="RuleBase" id="RU369095"/>
    </source>
</evidence>
<dbReference type="PANTHER" id="PTHR12357">
    <property type="entry name" value="YTH YT521-B HOMOLOGY DOMAIN-CONTAINING"/>
    <property type="match status" value="1"/>
</dbReference>
<name>A0ABQ8I500_9ROSI</name>
<feature type="region of interest" description="Disordered" evidence="2">
    <location>
        <begin position="391"/>
        <end position="416"/>
    </location>
</feature>
<organism evidence="4 5">
    <name type="scientific">Xanthoceras sorbifolium</name>
    <dbReference type="NCBI Taxonomy" id="99658"/>
    <lineage>
        <taxon>Eukaryota</taxon>
        <taxon>Viridiplantae</taxon>
        <taxon>Streptophyta</taxon>
        <taxon>Embryophyta</taxon>
        <taxon>Tracheophyta</taxon>
        <taxon>Spermatophyta</taxon>
        <taxon>Magnoliopsida</taxon>
        <taxon>eudicotyledons</taxon>
        <taxon>Gunneridae</taxon>
        <taxon>Pentapetalae</taxon>
        <taxon>rosids</taxon>
        <taxon>malvids</taxon>
        <taxon>Sapindales</taxon>
        <taxon>Sapindaceae</taxon>
        <taxon>Xanthoceroideae</taxon>
        <taxon>Xanthoceras</taxon>
    </lineage>
</organism>
<evidence type="ECO:0000256" key="2">
    <source>
        <dbReference type="SAM" id="MobiDB-lite"/>
    </source>
</evidence>
<dbReference type="PROSITE" id="PS50882">
    <property type="entry name" value="YTH"/>
    <property type="match status" value="1"/>
</dbReference>
<gene>
    <name evidence="4" type="ORF">JRO89_XS04G0124700</name>
</gene>